<comment type="caution">
    <text evidence="3">The sequence shown here is derived from an EMBL/GenBank/DDBJ whole genome shotgun (WGS) entry which is preliminary data.</text>
</comment>
<keyword evidence="2" id="KW-0472">Membrane</keyword>
<dbReference type="Gene3D" id="3.20.20.80">
    <property type="entry name" value="Glycosidases"/>
    <property type="match status" value="1"/>
</dbReference>
<keyword evidence="2" id="KW-1133">Transmembrane helix</keyword>
<evidence type="ECO:0000313" key="4">
    <source>
        <dbReference type="Proteomes" id="UP000675968"/>
    </source>
</evidence>
<feature type="region of interest" description="Disordered" evidence="1">
    <location>
        <begin position="1256"/>
        <end position="1280"/>
    </location>
</feature>
<protein>
    <submittedName>
        <fullName evidence="3">Uncharacterized protein</fullName>
    </submittedName>
</protein>
<feature type="transmembrane region" description="Helical" evidence="2">
    <location>
        <begin position="1284"/>
        <end position="1307"/>
    </location>
</feature>
<dbReference type="Proteomes" id="UP000675968">
    <property type="component" value="Unassembled WGS sequence"/>
</dbReference>
<sequence length="1313" mass="140080">MNFLIWIAVFVLVLSAVSAKTVSMGPNNELIVDGKPFFPIFAWDEPGNYVDDHAVLGVNTIMGYDGSDGDVVNWLNKGQEYGLFMIPGYQYLSEQTVNHPAFLVYLLVHEQECGTTAPKETAAAIASREAQYKAQYPNAFSVNLMTASFYSYYRASCGKWMDGNFAWFNRYTENGSIISYDHYPVTGWNNAYHRIYELGDMTRVMYDEYVGRSKPVWPIIEASDQGLSWTIPATRGPLDYEMRAEAWLSIVHGAKGLGYFTISFNPFRYINLTQSIKDEMVRTNRQITQLSEAILSPEVAGVSVSTAVTNDLNMQVMIRQKGNVLYVFAVEGDKNYNPATRKTGRVTFSFSGLPISTGTIGVIDENRSIAFSNGSFSDDFSQLAVHLYSIDLAAGVCSNNLLDAPETGIDCGGNCPACQSSVSQHGVTFNFDKGYRVGQFANGDFWVRGPVSLVLVSPGFDGSHHGFEINPSSIDDQGFDARIGAFKPSLVPSLPLTVTGGKSIVKSVSSEPLNDADCRPCLKTAVVLTVLDAVPVDQGQSLFRPPYFGSQKPLYSVNDIRFDRLPSLAPTANPPSLSTLEGWYNRVQLDHKTNWMGRVMHPADNMPDYGSDIATQSAVTVLRLMLNDPVSAKRQATINFLQNGIDLFHVAQNNGKWPPNGGHSDGRKLAIAFAGVLLDNNAMRLLSATAGEDVFSENGSVFFSPVANRPLYGQPGCSETQYWNNVIEDTGSRTCRDPYGYVDGGRHPGGGYLFSANSQNWKGTALAVRSIPLLRQAWNDEEFLDFVDRWVSVGGWSQPDVCAPPDKGTCSGGTNPGQSCTPATEASACAGGFCVYSRDNYGKTFGPNPAGSCILDTNAADGIGRFPTYHGSNKDQGYHGSAFFGEMWTAYRNMTALCPDGPINGKCLCGGNERTSGICCSGVFALRAVCTGNPDCPTGLSCGNPNSCSAVCQNNSACPSGPVSSPCQCGSATVSSGFCCNGVASAVSCPPASACTGDGNCSSGFFCCQNACKAPACKTNSDCSSGQTCFNPNSCSAQCGTPNSTACSAASDCSAGSLCCSFACKQPLCASDASCGAGFECMDQGECSAYCSKIPLLSLKAVLPSFLVHGKTFEVSVLDISGKPLSDARVTYFDVNKDTNPDGIVSFVADVKAVFVEISKPGFQSIKLRKFVRTTGSTPASSITLSGALQISLDDGNVFVGKPFSVMVSDSNGLPVTDVKIVYGNETVATDAAGIALLTGQKNVVLLSASKGNAKSSVSVFPKSGGTNPDQNSTRDPNTPADDLFSMGVVPLVGGIVVVLLIVRVIAVVRKKE</sequence>
<accession>A0A8T4L2T3</accession>
<evidence type="ECO:0000313" key="3">
    <source>
        <dbReference type="EMBL" id="MBS3061638.1"/>
    </source>
</evidence>
<reference evidence="3" key="2">
    <citation type="submission" date="2021-05" db="EMBL/GenBank/DDBJ databases">
        <title>Protein family content uncovers lineage relationships and bacterial pathway maintenance mechanisms in DPANN archaea.</title>
        <authorList>
            <person name="Castelle C.J."/>
            <person name="Meheust R."/>
            <person name="Jaffe A.L."/>
            <person name="Seitz K."/>
            <person name="Gong X."/>
            <person name="Baker B.J."/>
            <person name="Banfield J.F."/>
        </authorList>
    </citation>
    <scope>NUCLEOTIDE SEQUENCE</scope>
    <source>
        <strain evidence="3">RIFCSPLOWO2_01_FULL_AR10_48_17</strain>
    </source>
</reference>
<proteinExistence type="predicted"/>
<feature type="compositionally biased region" description="Polar residues" evidence="1">
    <location>
        <begin position="1256"/>
        <end position="1277"/>
    </location>
</feature>
<name>A0A8T4L2T3_9ARCH</name>
<evidence type="ECO:0000256" key="2">
    <source>
        <dbReference type="SAM" id="Phobius"/>
    </source>
</evidence>
<evidence type="ECO:0000256" key="1">
    <source>
        <dbReference type="SAM" id="MobiDB-lite"/>
    </source>
</evidence>
<organism evidence="3 4">
    <name type="scientific">Candidatus Iainarchaeum sp</name>
    <dbReference type="NCBI Taxonomy" id="3101447"/>
    <lineage>
        <taxon>Archaea</taxon>
        <taxon>Candidatus Iainarchaeota</taxon>
        <taxon>Candidatus Iainarchaeia</taxon>
        <taxon>Candidatus Iainarchaeales</taxon>
        <taxon>Candidatus Iainarchaeaceae</taxon>
        <taxon>Candidatus Iainarchaeum</taxon>
    </lineage>
</organism>
<dbReference type="EMBL" id="JAGVWC010000010">
    <property type="protein sequence ID" value="MBS3061638.1"/>
    <property type="molecule type" value="Genomic_DNA"/>
</dbReference>
<reference evidence="3" key="1">
    <citation type="submission" date="2021-03" db="EMBL/GenBank/DDBJ databases">
        <authorList>
            <person name="Jaffe A."/>
        </authorList>
    </citation>
    <scope>NUCLEOTIDE SEQUENCE</scope>
    <source>
        <strain evidence="3">RIFCSPLOWO2_01_FULL_AR10_48_17</strain>
    </source>
</reference>
<keyword evidence="2" id="KW-0812">Transmembrane</keyword>
<gene>
    <name evidence="3" type="ORF">J4215_03580</name>
</gene>